<sequence>MSWDVLVFKLNREIKSGSEIDETTIDDIGSEASVLEKLHSHFPDLKLFDYGEVIENMGKIERENFSIEFFILKSTETQNFLSFNLYGKESIYPIVELCKRNGWCVFDTTLGEILNLEEPEKNGYEQFNKIRNGITL</sequence>
<evidence type="ECO:0000313" key="2">
    <source>
        <dbReference type="Proteomes" id="UP000028703"/>
    </source>
</evidence>
<dbReference type="Proteomes" id="UP000028703">
    <property type="component" value="Unassembled WGS sequence"/>
</dbReference>
<keyword evidence="2" id="KW-1185">Reference proteome</keyword>
<name>A0A085ZEE7_9FLAO</name>
<protein>
    <submittedName>
        <fullName evidence="1">Uncharacterized protein</fullName>
    </submittedName>
</protein>
<dbReference type="eggNOG" id="ENOG50338WU">
    <property type="taxonomic scope" value="Bacteria"/>
</dbReference>
<comment type="caution">
    <text evidence="1">The sequence shown here is derived from an EMBL/GenBank/DDBJ whole genome shotgun (WGS) entry which is preliminary data.</text>
</comment>
<dbReference type="STRING" id="421531.IX38_12635"/>
<evidence type="ECO:0000313" key="1">
    <source>
        <dbReference type="EMBL" id="KFF02811.1"/>
    </source>
</evidence>
<gene>
    <name evidence="1" type="ORF">IX38_12635</name>
</gene>
<dbReference type="EMBL" id="JPRO01000010">
    <property type="protein sequence ID" value="KFF02811.1"/>
    <property type="molecule type" value="Genomic_DNA"/>
</dbReference>
<dbReference type="AlphaFoldDB" id="A0A085ZEE7"/>
<proteinExistence type="predicted"/>
<dbReference type="OrthoDB" id="769642at2"/>
<organism evidence="1 2">
    <name type="scientific">Chryseobacterium luteum</name>
    <dbReference type="NCBI Taxonomy" id="421531"/>
    <lineage>
        <taxon>Bacteria</taxon>
        <taxon>Pseudomonadati</taxon>
        <taxon>Bacteroidota</taxon>
        <taxon>Flavobacteriia</taxon>
        <taxon>Flavobacteriales</taxon>
        <taxon>Weeksellaceae</taxon>
        <taxon>Chryseobacterium group</taxon>
        <taxon>Chryseobacterium</taxon>
    </lineage>
</organism>
<dbReference type="RefSeq" id="WP_034705306.1">
    <property type="nucleotide sequence ID" value="NZ_JPRO01000010.1"/>
</dbReference>
<reference evidence="1 2" key="1">
    <citation type="submission" date="2014-07" db="EMBL/GenBank/DDBJ databases">
        <title>Genome of Chryseobacterium luteum DSM 18605.</title>
        <authorList>
            <person name="Stropko S.J."/>
            <person name="Pipes S.E."/>
            <person name="Newman J.D."/>
        </authorList>
    </citation>
    <scope>NUCLEOTIDE SEQUENCE [LARGE SCALE GENOMIC DNA]</scope>
    <source>
        <strain evidence="1 2">DSM 18605</strain>
    </source>
</reference>
<accession>A0A085ZEE7</accession>